<evidence type="ECO:0000313" key="1">
    <source>
        <dbReference type="EMBL" id="ORA34268.1"/>
    </source>
</evidence>
<dbReference type="AlphaFoldDB" id="A0A1X0AWN0"/>
<evidence type="ECO:0000313" key="2">
    <source>
        <dbReference type="Proteomes" id="UP000192448"/>
    </source>
</evidence>
<gene>
    <name evidence="1" type="ORF">BST13_17665</name>
</gene>
<name>A0A1X0AWN0_9MYCO</name>
<keyword evidence="2" id="KW-1185">Reference proteome</keyword>
<dbReference type="Proteomes" id="UP000192448">
    <property type="component" value="Unassembled WGS sequence"/>
</dbReference>
<accession>A0A1X0AWN0</accession>
<dbReference type="OrthoDB" id="4630055at2"/>
<dbReference type="EMBL" id="MVHF01000017">
    <property type="protein sequence ID" value="ORA34268.1"/>
    <property type="molecule type" value="Genomic_DNA"/>
</dbReference>
<proteinExistence type="predicted"/>
<sequence length="143" mass="15786">MSYDNAFDGSALVRVAARLFAWHYDQQLVDGATIEPGSALAMHVARLTSDRYRHELAETLELVVQRAEVDPVFYSSRIPTHLGAVMSAVDQIEEIRLRLKGPRPVRAHGVARLRILLADGVGPFYIPGRRGLADALRAVLADL</sequence>
<comment type="caution">
    <text evidence="1">The sequence shown here is derived from an EMBL/GenBank/DDBJ whole genome shotgun (WGS) entry which is preliminary data.</text>
</comment>
<reference evidence="1 2" key="1">
    <citation type="submission" date="2017-02" db="EMBL/GenBank/DDBJ databases">
        <title>The new phylogeny of genus Mycobacterium.</title>
        <authorList>
            <person name="Tortoli E."/>
            <person name="Trovato A."/>
            <person name="Cirillo D.M."/>
        </authorList>
    </citation>
    <scope>NUCLEOTIDE SEQUENCE [LARGE SCALE GENOMIC DNA]</scope>
    <source>
        <strain evidence="1 2">RW6</strain>
    </source>
</reference>
<protein>
    <submittedName>
        <fullName evidence="1">Uncharacterized protein</fullName>
    </submittedName>
</protein>
<organism evidence="1 2">
    <name type="scientific">Mycobacterium aquaticum</name>
    <dbReference type="NCBI Taxonomy" id="1927124"/>
    <lineage>
        <taxon>Bacteria</taxon>
        <taxon>Bacillati</taxon>
        <taxon>Actinomycetota</taxon>
        <taxon>Actinomycetes</taxon>
        <taxon>Mycobacteriales</taxon>
        <taxon>Mycobacteriaceae</taxon>
        <taxon>Mycobacterium</taxon>
    </lineage>
</organism>
<dbReference type="STRING" id="1927124.BST13_17665"/>